<name>A0A9X2DB13_9ACTN</name>
<dbReference type="GO" id="GO:0012505">
    <property type="term" value="C:endomembrane system"/>
    <property type="evidence" value="ECO:0007669"/>
    <property type="project" value="UniProtKB-SubCell"/>
</dbReference>
<comment type="caution">
    <text evidence="5">The sequence shown here is derived from an EMBL/GenBank/DDBJ whole genome shotgun (WGS) entry which is preliminary data.</text>
</comment>
<evidence type="ECO:0000256" key="3">
    <source>
        <dbReference type="ARBA" id="ARBA00022989"/>
    </source>
</evidence>
<evidence type="ECO:0000256" key="2">
    <source>
        <dbReference type="ARBA" id="ARBA00022692"/>
    </source>
</evidence>
<dbReference type="Gene3D" id="1.20.120.1630">
    <property type="match status" value="1"/>
</dbReference>
<evidence type="ECO:0000313" key="6">
    <source>
        <dbReference type="Proteomes" id="UP001139485"/>
    </source>
</evidence>
<evidence type="ECO:0000256" key="4">
    <source>
        <dbReference type="ARBA" id="ARBA00023136"/>
    </source>
</evidence>
<dbReference type="Proteomes" id="UP001139485">
    <property type="component" value="Unassembled WGS sequence"/>
</dbReference>
<dbReference type="Pfam" id="PF04191">
    <property type="entry name" value="PEMT"/>
    <property type="match status" value="1"/>
</dbReference>
<dbReference type="RefSeq" id="WP_250828826.1">
    <property type="nucleotide sequence ID" value="NZ_JAMOIL010000042.1"/>
</dbReference>
<comment type="subcellular location">
    <subcellularLocation>
        <location evidence="1">Endomembrane system</location>
        <topology evidence="1">Multi-pass membrane protein</topology>
    </subcellularLocation>
</comment>
<dbReference type="EMBL" id="JAMOIL010000042">
    <property type="protein sequence ID" value="MCM0622646.1"/>
    <property type="molecule type" value="Genomic_DNA"/>
</dbReference>
<keyword evidence="4" id="KW-0472">Membrane</keyword>
<accession>A0A9X2DB13</accession>
<keyword evidence="6" id="KW-1185">Reference proteome</keyword>
<protein>
    <submittedName>
        <fullName evidence="5">Isoprenylcysteine carboxylmethyltransferase family protein</fullName>
    </submittedName>
</protein>
<dbReference type="AlphaFoldDB" id="A0A9X2DB13"/>
<keyword evidence="3" id="KW-1133">Transmembrane helix</keyword>
<proteinExistence type="predicted"/>
<dbReference type="InterPro" id="IPR007318">
    <property type="entry name" value="Phopholipid_MeTrfase"/>
</dbReference>
<gene>
    <name evidence="5" type="ORF">M8330_20355</name>
</gene>
<sequence>MDLETWQTIVRLPAVQWVQALAVQRRRGTPTRASATAAAVLAVPPAVVGLEPLVRFRRTGTTWHPHRPDEASALVTTGANAVTRNPMYVGLAGLLVAHAVHRRSVRALLPAALFVVSLDRGQVRREEEALAAAFGQEWEDYRDRVPRWVDARTPALVRKALAPLVGRLPGRHRG</sequence>
<reference evidence="5" key="1">
    <citation type="submission" date="2022-05" db="EMBL/GenBank/DDBJ databases">
        <authorList>
            <person name="Tuo L."/>
        </authorList>
    </citation>
    <scope>NUCLEOTIDE SEQUENCE</scope>
    <source>
        <strain evidence="5">BSK12Z-4</strain>
    </source>
</reference>
<keyword evidence="2" id="KW-0812">Transmembrane</keyword>
<evidence type="ECO:0000313" key="5">
    <source>
        <dbReference type="EMBL" id="MCM0622646.1"/>
    </source>
</evidence>
<evidence type="ECO:0000256" key="1">
    <source>
        <dbReference type="ARBA" id="ARBA00004127"/>
    </source>
</evidence>
<organism evidence="5 6">
    <name type="scientific">Nocardioides bruguierae</name>
    <dbReference type="NCBI Taxonomy" id="2945102"/>
    <lineage>
        <taxon>Bacteria</taxon>
        <taxon>Bacillati</taxon>
        <taxon>Actinomycetota</taxon>
        <taxon>Actinomycetes</taxon>
        <taxon>Propionibacteriales</taxon>
        <taxon>Nocardioidaceae</taxon>
        <taxon>Nocardioides</taxon>
    </lineage>
</organism>